<name>A0A835GMK3_SPOEX</name>
<reference evidence="1" key="1">
    <citation type="submission" date="2020-08" db="EMBL/GenBank/DDBJ databases">
        <title>Spodoptera exigua strain:BAW_Kor-Di-RS1 Genome sequencing and assembly.</title>
        <authorList>
            <person name="Kim J."/>
            <person name="Nam H.Y."/>
            <person name="Kwon M."/>
            <person name="Choi J.H."/>
            <person name="Cho S.R."/>
            <person name="Kim G.-H."/>
        </authorList>
    </citation>
    <scope>NUCLEOTIDE SEQUENCE</scope>
    <source>
        <strain evidence="1">BAW_Kor-Di-RS1</strain>
        <tissue evidence="1">Whole-body</tissue>
    </source>
</reference>
<accession>A0A835GMK3</accession>
<organism evidence="1 2">
    <name type="scientific">Spodoptera exigua</name>
    <name type="common">Beet armyworm</name>
    <name type="synonym">Noctua fulgens</name>
    <dbReference type="NCBI Taxonomy" id="7107"/>
    <lineage>
        <taxon>Eukaryota</taxon>
        <taxon>Metazoa</taxon>
        <taxon>Ecdysozoa</taxon>
        <taxon>Arthropoda</taxon>
        <taxon>Hexapoda</taxon>
        <taxon>Insecta</taxon>
        <taxon>Pterygota</taxon>
        <taxon>Neoptera</taxon>
        <taxon>Endopterygota</taxon>
        <taxon>Lepidoptera</taxon>
        <taxon>Glossata</taxon>
        <taxon>Ditrysia</taxon>
        <taxon>Noctuoidea</taxon>
        <taxon>Noctuidae</taxon>
        <taxon>Amphipyrinae</taxon>
        <taxon>Spodoptera</taxon>
    </lineage>
</organism>
<dbReference type="AlphaFoldDB" id="A0A835GMK3"/>
<evidence type="ECO:0000313" key="1">
    <source>
        <dbReference type="EMBL" id="KAF9419479.1"/>
    </source>
</evidence>
<dbReference type="EMBL" id="JACKWZ010000042">
    <property type="protein sequence ID" value="KAF9419479.1"/>
    <property type="molecule type" value="Genomic_DNA"/>
</dbReference>
<keyword evidence="2" id="KW-1185">Reference proteome</keyword>
<evidence type="ECO:0000313" key="2">
    <source>
        <dbReference type="Proteomes" id="UP000648187"/>
    </source>
</evidence>
<sequence length="88" mass="10375">MMQRDPHVQPALLGRHKFVSTQIDTDVPVNYYEFMEKNFLKASREFIVDHYHVARRVKSSRICFTLLNYLLYYIQYVSSGIGLPSDDT</sequence>
<gene>
    <name evidence="1" type="ORF">HW555_003979</name>
</gene>
<proteinExistence type="predicted"/>
<comment type="caution">
    <text evidence="1">The sequence shown here is derived from an EMBL/GenBank/DDBJ whole genome shotgun (WGS) entry which is preliminary data.</text>
</comment>
<protein>
    <submittedName>
        <fullName evidence="1">Uncharacterized protein</fullName>
    </submittedName>
</protein>
<dbReference type="Proteomes" id="UP000648187">
    <property type="component" value="Unassembled WGS sequence"/>
</dbReference>